<comment type="similarity">
    <text evidence="2">Belongs to the class-V pyridoxal-phosphate-dependent aminotransferase family. NifS/IscS subfamily.</text>
</comment>
<dbReference type="RefSeq" id="WP_093305573.1">
    <property type="nucleotide sequence ID" value="NZ_FOOH01000020.1"/>
</dbReference>
<dbReference type="InterPro" id="IPR015422">
    <property type="entry name" value="PyrdxlP-dep_Trfase_small"/>
</dbReference>
<keyword evidence="13" id="KW-1185">Reference proteome</keyword>
<evidence type="ECO:0000259" key="11">
    <source>
        <dbReference type="Pfam" id="PF00266"/>
    </source>
</evidence>
<dbReference type="GO" id="GO:0031071">
    <property type="term" value="F:cysteine desulfurase activity"/>
    <property type="evidence" value="ECO:0007669"/>
    <property type="project" value="UniProtKB-EC"/>
</dbReference>
<accession>A0A1I2NHC6</accession>
<dbReference type="PIRSF" id="PIRSF005572">
    <property type="entry name" value="NifS"/>
    <property type="match status" value="1"/>
</dbReference>
<evidence type="ECO:0000256" key="5">
    <source>
        <dbReference type="ARBA" id="ARBA00022723"/>
    </source>
</evidence>
<dbReference type="EC" id="2.8.1.7" evidence="3"/>
<evidence type="ECO:0000313" key="12">
    <source>
        <dbReference type="EMBL" id="SFG01077.1"/>
    </source>
</evidence>
<dbReference type="InterPro" id="IPR020578">
    <property type="entry name" value="Aminotrans_V_PyrdxlP_BS"/>
</dbReference>
<evidence type="ECO:0000256" key="7">
    <source>
        <dbReference type="ARBA" id="ARBA00023004"/>
    </source>
</evidence>
<dbReference type="InterPro" id="IPR016454">
    <property type="entry name" value="Cysteine_dSase"/>
</dbReference>
<keyword evidence="7" id="KW-0408">Iron</keyword>
<protein>
    <recommendedName>
        <fullName evidence="3">cysteine desulfurase</fullName>
        <ecNumber evidence="3">2.8.1.7</ecNumber>
    </recommendedName>
</protein>
<proteinExistence type="inferred from homology"/>
<dbReference type="Gene3D" id="3.90.1150.10">
    <property type="entry name" value="Aspartate Aminotransferase, domain 1"/>
    <property type="match status" value="1"/>
</dbReference>
<evidence type="ECO:0000256" key="3">
    <source>
        <dbReference type="ARBA" id="ARBA00012239"/>
    </source>
</evidence>
<dbReference type="AlphaFoldDB" id="A0A1I2NHC6"/>
<evidence type="ECO:0000256" key="2">
    <source>
        <dbReference type="ARBA" id="ARBA00006490"/>
    </source>
</evidence>
<evidence type="ECO:0000256" key="6">
    <source>
        <dbReference type="ARBA" id="ARBA00022898"/>
    </source>
</evidence>
<evidence type="ECO:0000256" key="10">
    <source>
        <dbReference type="RuleBase" id="RU004504"/>
    </source>
</evidence>
<sequence>MKSKDKPIYLDYNASTPVAQGVVETMLPYFTEKFGNAGSDHVFGWDSREAVELAREQISGLLNCKPTGLTFTSGATEAANLALFGFCEKHKVKGKHIITCETEHKAVLDPMQALEKKGFEVTYLKVDRAGNIDLEDLEEAISSETILVCLMLANNETGLIHPMAEIEEIVHSKGAILMSDITQAVGKIPVNLEELNLDMAIFSSHKIYGPKGIGALYINKKNKVAIDPYVFGGGQEKGLRPGTLNVPGIVGFGKAAEIATSKMSVEPERMMKLKNKLENALGKIDGAIINCKHANRLPNTTNISFKDITGNLLLRKLKHLAVSRGSACTSNFVKPSHVLMSMGLSDELALSSIRISLGKETSDQDIEFAVNEVEKVVNSLKTAAV</sequence>
<dbReference type="InterPro" id="IPR000192">
    <property type="entry name" value="Aminotrans_V_dom"/>
</dbReference>
<evidence type="ECO:0000256" key="1">
    <source>
        <dbReference type="ARBA" id="ARBA00001933"/>
    </source>
</evidence>
<evidence type="ECO:0000256" key="8">
    <source>
        <dbReference type="ARBA" id="ARBA00023014"/>
    </source>
</evidence>
<dbReference type="PROSITE" id="PS00595">
    <property type="entry name" value="AA_TRANSFER_CLASS_5"/>
    <property type="match status" value="1"/>
</dbReference>
<dbReference type="InterPro" id="IPR015421">
    <property type="entry name" value="PyrdxlP-dep_Trfase_major"/>
</dbReference>
<evidence type="ECO:0000256" key="9">
    <source>
        <dbReference type="ARBA" id="ARBA00050776"/>
    </source>
</evidence>
<keyword evidence="5" id="KW-0479">Metal-binding</keyword>
<reference evidence="13" key="1">
    <citation type="submission" date="2016-10" db="EMBL/GenBank/DDBJ databases">
        <authorList>
            <person name="Varghese N."/>
            <person name="Submissions S."/>
        </authorList>
    </citation>
    <scope>NUCLEOTIDE SEQUENCE [LARGE SCALE GENOMIC DNA]</scope>
    <source>
        <strain evidence="13">DSM 23515</strain>
    </source>
</reference>
<gene>
    <name evidence="12" type="ORF">SAMN04488033_12019</name>
</gene>
<dbReference type="GO" id="GO:0046872">
    <property type="term" value="F:metal ion binding"/>
    <property type="evidence" value="ECO:0007669"/>
    <property type="project" value="UniProtKB-KW"/>
</dbReference>
<evidence type="ECO:0000256" key="4">
    <source>
        <dbReference type="ARBA" id="ARBA00022679"/>
    </source>
</evidence>
<keyword evidence="6" id="KW-0663">Pyridoxal phosphate</keyword>
<feature type="domain" description="Aminotransferase class V" evidence="11">
    <location>
        <begin position="8"/>
        <end position="367"/>
    </location>
</feature>
<dbReference type="Pfam" id="PF00266">
    <property type="entry name" value="Aminotran_5"/>
    <property type="match status" value="1"/>
</dbReference>
<dbReference type="EMBL" id="FOOH01000020">
    <property type="protein sequence ID" value="SFG01077.1"/>
    <property type="molecule type" value="Genomic_DNA"/>
</dbReference>
<comment type="catalytic activity">
    <reaction evidence="9">
        <text>(sulfur carrier)-H + L-cysteine = (sulfur carrier)-SH + L-alanine</text>
        <dbReference type="Rhea" id="RHEA:43892"/>
        <dbReference type="Rhea" id="RHEA-COMP:14737"/>
        <dbReference type="Rhea" id="RHEA-COMP:14739"/>
        <dbReference type="ChEBI" id="CHEBI:29917"/>
        <dbReference type="ChEBI" id="CHEBI:35235"/>
        <dbReference type="ChEBI" id="CHEBI:57972"/>
        <dbReference type="ChEBI" id="CHEBI:64428"/>
        <dbReference type="EC" id="2.8.1.7"/>
    </reaction>
</comment>
<dbReference type="PANTHER" id="PTHR11601">
    <property type="entry name" value="CYSTEINE DESULFURYLASE FAMILY MEMBER"/>
    <property type="match status" value="1"/>
</dbReference>
<comment type="cofactor">
    <cofactor evidence="1 10">
        <name>pyridoxal 5'-phosphate</name>
        <dbReference type="ChEBI" id="CHEBI:597326"/>
    </cofactor>
</comment>
<keyword evidence="8" id="KW-0411">Iron-sulfur</keyword>
<dbReference type="SUPFAM" id="SSF53383">
    <property type="entry name" value="PLP-dependent transferases"/>
    <property type="match status" value="1"/>
</dbReference>
<name>A0A1I2NHC6_9FLAO</name>
<dbReference type="Proteomes" id="UP000199116">
    <property type="component" value="Unassembled WGS sequence"/>
</dbReference>
<evidence type="ECO:0000313" key="13">
    <source>
        <dbReference type="Proteomes" id="UP000199116"/>
    </source>
</evidence>
<keyword evidence="4" id="KW-0808">Transferase</keyword>
<dbReference type="InterPro" id="IPR015424">
    <property type="entry name" value="PyrdxlP-dep_Trfase"/>
</dbReference>
<dbReference type="PANTHER" id="PTHR11601:SF34">
    <property type="entry name" value="CYSTEINE DESULFURASE"/>
    <property type="match status" value="1"/>
</dbReference>
<dbReference type="Gene3D" id="3.40.640.10">
    <property type="entry name" value="Type I PLP-dependent aspartate aminotransferase-like (Major domain)"/>
    <property type="match status" value="1"/>
</dbReference>
<dbReference type="GO" id="GO:0051536">
    <property type="term" value="F:iron-sulfur cluster binding"/>
    <property type="evidence" value="ECO:0007669"/>
    <property type="project" value="UniProtKB-KW"/>
</dbReference>
<organism evidence="12 13">
    <name type="scientific">Salegentibacter agarivorans</name>
    <dbReference type="NCBI Taxonomy" id="345907"/>
    <lineage>
        <taxon>Bacteria</taxon>
        <taxon>Pseudomonadati</taxon>
        <taxon>Bacteroidota</taxon>
        <taxon>Flavobacteriia</taxon>
        <taxon>Flavobacteriales</taxon>
        <taxon>Flavobacteriaceae</taxon>
        <taxon>Salegentibacter</taxon>
    </lineage>
</organism>